<accession>A0AAE9KYW9</accession>
<keyword evidence="1" id="KW-0732">Signal</keyword>
<evidence type="ECO:0000313" key="3">
    <source>
        <dbReference type="Proteomes" id="UP001056819"/>
    </source>
</evidence>
<organism evidence="2 3">
    <name type="scientific">Conchiformibius steedae DSM 2580</name>
    <dbReference type="NCBI Taxonomy" id="1121352"/>
    <lineage>
        <taxon>Bacteria</taxon>
        <taxon>Pseudomonadati</taxon>
        <taxon>Pseudomonadota</taxon>
        <taxon>Betaproteobacteria</taxon>
        <taxon>Neisseriales</taxon>
        <taxon>Neisseriaceae</taxon>
        <taxon>Conchiformibius</taxon>
    </lineage>
</organism>
<evidence type="ECO:0008006" key="4">
    <source>
        <dbReference type="Google" id="ProtNLM"/>
    </source>
</evidence>
<gene>
    <name evidence="2" type="ORF">LNQ82_05415</name>
</gene>
<proteinExistence type="predicted"/>
<reference evidence="2" key="1">
    <citation type="submission" date="2022-05" db="EMBL/GenBank/DDBJ databases">
        <title>Alysiella filiformis genome sequencing.</title>
        <authorList>
            <person name="Viehboeck T."/>
        </authorList>
    </citation>
    <scope>NUCLEOTIDE SEQUENCE</scope>
    <source>
        <strain evidence="2">DSM 2580</strain>
    </source>
</reference>
<evidence type="ECO:0000256" key="1">
    <source>
        <dbReference type="SAM" id="SignalP"/>
    </source>
</evidence>
<dbReference type="EMBL" id="CP097501">
    <property type="protein sequence ID" value="URD66681.1"/>
    <property type="molecule type" value="Genomic_DNA"/>
</dbReference>
<dbReference type="AlphaFoldDB" id="A0AAE9KYW9"/>
<dbReference type="Proteomes" id="UP001056819">
    <property type="component" value="Chromosome"/>
</dbReference>
<sequence>MTSKLNILSLSSLLMLLGACAAPSTPAVSSCQTLLDDASFLSAYRSACVAENHADAARYDSESYFAGETLFKRQSCLKHIPDAHIEVSVAAAQAQTENQGYCAANRHRAESLLQHYESQKP</sequence>
<dbReference type="RefSeq" id="WP_027022322.1">
    <property type="nucleotide sequence ID" value="NZ_CP097501.1"/>
</dbReference>
<dbReference type="PROSITE" id="PS51257">
    <property type="entry name" value="PROKAR_LIPOPROTEIN"/>
    <property type="match status" value="1"/>
</dbReference>
<protein>
    <recommendedName>
        <fullName evidence="4">Lipoprotein</fullName>
    </recommendedName>
</protein>
<name>A0AAE9KYW9_9NEIS</name>
<evidence type="ECO:0000313" key="2">
    <source>
        <dbReference type="EMBL" id="URD66681.1"/>
    </source>
</evidence>
<feature type="signal peptide" evidence="1">
    <location>
        <begin position="1"/>
        <end position="21"/>
    </location>
</feature>
<feature type="chain" id="PRO_5041992692" description="Lipoprotein" evidence="1">
    <location>
        <begin position="22"/>
        <end position="121"/>
    </location>
</feature>